<protein>
    <recommendedName>
        <fullName evidence="2 5">Superoxide dismutase</fullName>
        <ecNumber evidence="2 5">1.15.1.1</ecNumber>
    </recommendedName>
</protein>
<dbReference type="InterPro" id="IPR019831">
    <property type="entry name" value="Mn/Fe_SOD_N"/>
</dbReference>
<comment type="similarity">
    <text evidence="1 5">Belongs to the iron/manganese superoxide dismutase family.</text>
</comment>
<keyword evidence="3 5" id="KW-0479">Metal-binding</keyword>
<proteinExistence type="inferred from homology"/>
<dbReference type="Pfam" id="PF00081">
    <property type="entry name" value="Sod_Fe_N"/>
    <property type="match status" value="1"/>
</dbReference>
<evidence type="ECO:0000259" key="7">
    <source>
        <dbReference type="Pfam" id="PF02777"/>
    </source>
</evidence>
<evidence type="ECO:0000256" key="2">
    <source>
        <dbReference type="ARBA" id="ARBA00012682"/>
    </source>
</evidence>
<dbReference type="InterPro" id="IPR001189">
    <property type="entry name" value="Mn/Fe_SOD"/>
</dbReference>
<dbReference type="SUPFAM" id="SSF54719">
    <property type="entry name" value="Fe,Mn superoxide dismutase (SOD), C-terminal domain"/>
    <property type="match status" value="1"/>
</dbReference>
<evidence type="ECO:0000256" key="4">
    <source>
        <dbReference type="ARBA" id="ARBA00023002"/>
    </source>
</evidence>
<dbReference type="PIRSF" id="PIRSF000349">
    <property type="entry name" value="SODismutase"/>
    <property type="match status" value="1"/>
</dbReference>
<evidence type="ECO:0000313" key="9">
    <source>
        <dbReference type="Proteomes" id="UP000820977"/>
    </source>
</evidence>
<keyword evidence="4 5" id="KW-0560">Oxidoreductase</keyword>
<dbReference type="SUPFAM" id="SSF46609">
    <property type="entry name" value="Fe,Mn superoxide dismutase (SOD), N-terminal domain"/>
    <property type="match status" value="1"/>
</dbReference>
<dbReference type="Gene3D" id="1.10.287.990">
    <property type="entry name" value="Fe,Mn superoxide dismutase (SOD) domain"/>
    <property type="match status" value="1"/>
</dbReference>
<dbReference type="EMBL" id="JABKKJ010000003">
    <property type="protein sequence ID" value="NPE24465.1"/>
    <property type="molecule type" value="Genomic_DNA"/>
</dbReference>
<dbReference type="InterPro" id="IPR019832">
    <property type="entry name" value="Mn/Fe_SOD_C"/>
</dbReference>
<evidence type="ECO:0000256" key="1">
    <source>
        <dbReference type="ARBA" id="ARBA00008714"/>
    </source>
</evidence>
<dbReference type="InterPro" id="IPR036324">
    <property type="entry name" value="Mn/Fe_SOD_N_sf"/>
</dbReference>
<reference evidence="8 9" key="1">
    <citation type="submission" date="2020-05" db="EMBL/GenBank/DDBJ databases">
        <title>Distinct polysaccharide utilization as determinants for interspecies competition between intestinal Prevotella spp.</title>
        <authorList>
            <person name="Galvez E.J.C."/>
            <person name="Iljazovic A."/>
            <person name="Strowig T."/>
        </authorList>
    </citation>
    <scope>NUCLEOTIDE SEQUENCE [LARGE SCALE GENOMIC DNA]</scope>
    <source>
        <strain evidence="8 9">PCHR</strain>
    </source>
</reference>
<feature type="domain" description="Manganese/iron superoxide dismutase C-terminal" evidence="7">
    <location>
        <begin position="98"/>
        <end position="199"/>
    </location>
</feature>
<dbReference type="InterPro" id="IPR036314">
    <property type="entry name" value="SOD_C_sf"/>
</dbReference>
<organism evidence="8 9">
    <name type="scientific">Xylanibacter caecicola</name>
    <dbReference type="NCBI Taxonomy" id="2736294"/>
    <lineage>
        <taxon>Bacteria</taxon>
        <taxon>Pseudomonadati</taxon>
        <taxon>Bacteroidota</taxon>
        <taxon>Bacteroidia</taxon>
        <taxon>Bacteroidales</taxon>
        <taxon>Prevotellaceae</taxon>
        <taxon>Xylanibacter</taxon>
    </lineage>
</organism>
<feature type="domain" description="Manganese/iron superoxide dismutase N-terminal" evidence="6">
    <location>
        <begin position="10"/>
        <end position="89"/>
    </location>
</feature>
<dbReference type="PANTHER" id="PTHR43595:SF2">
    <property type="entry name" value="SMALL RIBOSOMAL SUBUNIT PROTEIN MS42"/>
    <property type="match status" value="1"/>
</dbReference>
<name>A0ABX2B2N2_9BACT</name>
<evidence type="ECO:0000256" key="5">
    <source>
        <dbReference type="RuleBase" id="RU000414"/>
    </source>
</evidence>
<keyword evidence="9" id="KW-1185">Reference proteome</keyword>
<dbReference type="InterPro" id="IPR019833">
    <property type="entry name" value="Mn/Fe_SOD_BS"/>
</dbReference>
<comment type="catalytic activity">
    <reaction evidence="5">
        <text>2 superoxide + 2 H(+) = H2O2 + O2</text>
        <dbReference type="Rhea" id="RHEA:20696"/>
        <dbReference type="ChEBI" id="CHEBI:15378"/>
        <dbReference type="ChEBI" id="CHEBI:15379"/>
        <dbReference type="ChEBI" id="CHEBI:16240"/>
        <dbReference type="ChEBI" id="CHEBI:18421"/>
        <dbReference type="EC" id="1.15.1.1"/>
    </reaction>
</comment>
<dbReference type="Pfam" id="PF02777">
    <property type="entry name" value="Sod_Fe_C"/>
    <property type="match status" value="1"/>
</dbReference>
<dbReference type="Proteomes" id="UP000820977">
    <property type="component" value="Unassembled WGS sequence"/>
</dbReference>
<sequence length="204" mass="23092">MAQTMPKEGKFELIKLPYAENALEPVISQETVSLHHGKHLQTYVTNLNNALTGTPLEGASLEEVVMKSQGGVLNNAGQTLNHNMYFMQLCAPCDDNMPSGKIAEAIDRDFGSFEAFKKEFTQKGTTLFGSGWVWLSADKDGKLVITQESNAGNPIRSGLRPLMCFDVWEHAYYVDYRNRRAEHIDNIWKIIDWKVVERRMEHGN</sequence>
<dbReference type="PROSITE" id="PS00088">
    <property type="entry name" value="SOD_MN"/>
    <property type="match status" value="1"/>
</dbReference>
<evidence type="ECO:0000313" key="8">
    <source>
        <dbReference type="EMBL" id="NPE24465.1"/>
    </source>
</evidence>
<dbReference type="Gene3D" id="3.55.40.20">
    <property type="entry name" value="Iron/manganese superoxide dismutase, C-terminal domain"/>
    <property type="match status" value="1"/>
</dbReference>
<comment type="caution">
    <text evidence="8">The sequence shown here is derived from an EMBL/GenBank/DDBJ whole genome shotgun (WGS) entry which is preliminary data.</text>
</comment>
<dbReference type="PANTHER" id="PTHR43595">
    <property type="entry name" value="37S RIBOSOMAL PROTEIN S26, MITOCHONDRIAL"/>
    <property type="match status" value="1"/>
</dbReference>
<gene>
    <name evidence="8" type="ORF">HPS54_02830</name>
</gene>
<comment type="function">
    <text evidence="5">Destroys radicals which are normally produced within the cells and which are toxic to biological systems.</text>
</comment>
<dbReference type="EC" id="1.15.1.1" evidence="2 5"/>
<evidence type="ECO:0000259" key="6">
    <source>
        <dbReference type="Pfam" id="PF00081"/>
    </source>
</evidence>
<accession>A0ABX2B2N2</accession>
<dbReference type="PRINTS" id="PR01703">
    <property type="entry name" value="MNSODISMTASE"/>
</dbReference>
<dbReference type="RefSeq" id="WP_172344104.1">
    <property type="nucleotide sequence ID" value="NZ_CASYYZ010000005.1"/>
</dbReference>
<evidence type="ECO:0000256" key="3">
    <source>
        <dbReference type="ARBA" id="ARBA00022723"/>
    </source>
</evidence>